<gene>
    <name evidence="4" type="ORF">N7530_011087</name>
</gene>
<dbReference type="Pfam" id="PF00249">
    <property type="entry name" value="Myb_DNA-binding"/>
    <property type="match status" value="1"/>
</dbReference>
<feature type="region of interest" description="Disordered" evidence="1">
    <location>
        <begin position="400"/>
        <end position="428"/>
    </location>
</feature>
<evidence type="ECO:0000313" key="5">
    <source>
        <dbReference type="Proteomes" id="UP001147760"/>
    </source>
</evidence>
<evidence type="ECO:0000313" key="4">
    <source>
        <dbReference type="EMBL" id="KAJ5459143.1"/>
    </source>
</evidence>
<feature type="domain" description="HTH myb-type" evidence="3">
    <location>
        <begin position="115"/>
        <end position="162"/>
    </location>
</feature>
<dbReference type="InterPro" id="IPR009057">
    <property type="entry name" value="Homeodomain-like_sf"/>
</dbReference>
<dbReference type="Gene3D" id="1.10.10.60">
    <property type="entry name" value="Homeodomain-like"/>
    <property type="match status" value="3"/>
</dbReference>
<dbReference type="PANTHER" id="PTHR45614:SF25">
    <property type="entry name" value="MYB PROTEIN"/>
    <property type="match status" value="1"/>
</dbReference>
<reference evidence="4" key="2">
    <citation type="journal article" date="2023" name="IMA Fungus">
        <title>Comparative genomic study of the Penicillium genus elucidates a diverse pangenome and 15 lateral gene transfer events.</title>
        <authorList>
            <person name="Petersen C."/>
            <person name="Sorensen T."/>
            <person name="Nielsen M.R."/>
            <person name="Sondergaard T.E."/>
            <person name="Sorensen J.L."/>
            <person name="Fitzpatrick D.A."/>
            <person name="Frisvad J.C."/>
            <person name="Nielsen K.L."/>
        </authorList>
    </citation>
    <scope>NUCLEOTIDE SEQUENCE</scope>
    <source>
        <strain evidence="4">IBT 17660</strain>
    </source>
</reference>
<feature type="region of interest" description="Disordered" evidence="1">
    <location>
        <begin position="160"/>
        <end position="289"/>
    </location>
</feature>
<feature type="compositionally biased region" description="Polar residues" evidence="1">
    <location>
        <begin position="248"/>
        <end position="259"/>
    </location>
</feature>
<dbReference type="InterPro" id="IPR001005">
    <property type="entry name" value="SANT/Myb"/>
</dbReference>
<dbReference type="GO" id="GO:0045944">
    <property type="term" value="P:positive regulation of transcription by RNA polymerase II"/>
    <property type="evidence" value="ECO:0007669"/>
    <property type="project" value="TreeGrafter"/>
</dbReference>
<dbReference type="SUPFAM" id="SSF46689">
    <property type="entry name" value="Homeodomain-like"/>
    <property type="match status" value="2"/>
</dbReference>
<reference evidence="4" key="1">
    <citation type="submission" date="2022-12" db="EMBL/GenBank/DDBJ databases">
        <authorList>
            <person name="Petersen C."/>
        </authorList>
    </citation>
    <scope>NUCLEOTIDE SEQUENCE</scope>
    <source>
        <strain evidence="4">IBT 17660</strain>
    </source>
</reference>
<feature type="compositionally biased region" description="Polar residues" evidence="1">
    <location>
        <begin position="400"/>
        <end position="410"/>
    </location>
</feature>
<dbReference type="EMBL" id="JAPWDO010000008">
    <property type="protein sequence ID" value="KAJ5459143.1"/>
    <property type="molecule type" value="Genomic_DNA"/>
</dbReference>
<feature type="domain" description="Myb-like" evidence="2">
    <location>
        <begin position="107"/>
        <end position="158"/>
    </location>
</feature>
<dbReference type="OrthoDB" id="2143914at2759"/>
<feature type="region of interest" description="Disordered" evidence="1">
    <location>
        <begin position="317"/>
        <end position="339"/>
    </location>
</feature>
<sequence length="464" mass="50818">MPRERRRWTAEEDACLQETVRSAIDQSRPLLWREIAKSVSGRSNKDCRRRWCNSLSSSLVKGSWTESEDERMWTAVQKHGPHWVSVAQDVRTRNPDQCSSHWSQTLNPDIDVSEWSLQDDEALLLAVQRHGTAWATIAVKFFPGRTTLAIRNRFNALNARKKSSSYTPPAEPNDMPGVKHRVTRGSRNRDSGRRPYSGTTSHSIDDKDGTSEDTEDGDSKDADGGDEACAHWQDEPLGLTTPHRGQPKTGSSFGWSRISSLEEPDRPLDRPYTPDMSSVSMLTRTSQDSTSGILASVFGSDFPGYDGYVNSAVMSTSGPCSTSIPGLQDPTRSSSGENDRQLLSMEASSLDNGHMGFLPFESSLGCCSQPQPVFTVPTTGELPVSQSDLGLGTMPFLSGSLSSRESTGVTDLTADGDLNAPEQGKPDGQLRRISIDMECTPQELSQIMNSIVGIARKVTLKVNS</sequence>
<dbReference type="CDD" id="cd00167">
    <property type="entry name" value="SANT"/>
    <property type="match status" value="3"/>
</dbReference>
<dbReference type="Proteomes" id="UP001147760">
    <property type="component" value="Unassembled WGS sequence"/>
</dbReference>
<accession>A0A9W9WGI3</accession>
<dbReference type="GO" id="GO:0000981">
    <property type="term" value="F:DNA-binding transcription factor activity, RNA polymerase II-specific"/>
    <property type="evidence" value="ECO:0007669"/>
    <property type="project" value="TreeGrafter"/>
</dbReference>
<protein>
    <submittedName>
        <fullName evidence="4">Uncharacterized protein</fullName>
    </submittedName>
</protein>
<feature type="compositionally biased region" description="Polar residues" evidence="1">
    <location>
        <begin position="275"/>
        <end position="289"/>
    </location>
</feature>
<dbReference type="InterPro" id="IPR050560">
    <property type="entry name" value="MYB_TF"/>
</dbReference>
<dbReference type="PANTHER" id="PTHR45614">
    <property type="entry name" value="MYB PROTEIN-RELATED"/>
    <property type="match status" value="1"/>
</dbReference>
<dbReference type="GO" id="GO:0000278">
    <property type="term" value="P:mitotic cell cycle"/>
    <property type="evidence" value="ECO:0007669"/>
    <property type="project" value="TreeGrafter"/>
</dbReference>
<proteinExistence type="predicted"/>
<feature type="domain" description="Myb-like" evidence="2">
    <location>
        <begin position="1"/>
        <end position="55"/>
    </location>
</feature>
<dbReference type="Pfam" id="PF13921">
    <property type="entry name" value="Myb_DNA-bind_6"/>
    <property type="match status" value="1"/>
</dbReference>
<organism evidence="4 5">
    <name type="scientific">Penicillium desertorum</name>
    <dbReference type="NCBI Taxonomy" id="1303715"/>
    <lineage>
        <taxon>Eukaryota</taxon>
        <taxon>Fungi</taxon>
        <taxon>Dikarya</taxon>
        <taxon>Ascomycota</taxon>
        <taxon>Pezizomycotina</taxon>
        <taxon>Eurotiomycetes</taxon>
        <taxon>Eurotiomycetidae</taxon>
        <taxon>Eurotiales</taxon>
        <taxon>Aspergillaceae</taxon>
        <taxon>Penicillium</taxon>
    </lineage>
</organism>
<dbReference type="PROSITE" id="PS51294">
    <property type="entry name" value="HTH_MYB"/>
    <property type="match status" value="3"/>
</dbReference>
<name>A0A9W9WGI3_9EURO</name>
<feature type="domain" description="Myb-like" evidence="2">
    <location>
        <begin position="56"/>
        <end position="106"/>
    </location>
</feature>
<keyword evidence="5" id="KW-1185">Reference proteome</keyword>
<feature type="compositionally biased region" description="Basic and acidic residues" evidence="1">
    <location>
        <begin position="217"/>
        <end position="234"/>
    </location>
</feature>
<evidence type="ECO:0000256" key="1">
    <source>
        <dbReference type="SAM" id="MobiDB-lite"/>
    </source>
</evidence>
<dbReference type="GO" id="GO:0005634">
    <property type="term" value="C:nucleus"/>
    <property type="evidence" value="ECO:0007669"/>
    <property type="project" value="TreeGrafter"/>
</dbReference>
<feature type="domain" description="HTH myb-type" evidence="3">
    <location>
        <begin position="1"/>
        <end position="55"/>
    </location>
</feature>
<dbReference type="PROSITE" id="PS50090">
    <property type="entry name" value="MYB_LIKE"/>
    <property type="match status" value="3"/>
</dbReference>
<evidence type="ECO:0000259" key="3">
    <source>
        <dbReference type="PROSITE" id="PS51294"/>
    </source>
</evidence>
<feature type="domain" description="HTH myb-type" evidence="3">
    <location>
        <begin position="56"/>
        <end position="110"/>
    </location>
</feature>
<comment type="caution">
    <text evidence="4">The sequence shown here is derived from an EMBL/GenBank/DDBJ whole genome shotgun (WGS) entry which is preliminary data.</text>
</comment>
<dbReference type="GO" id="GO:0000978">
    <property type="term" value="F:RNA polymerase II cis-regulatory region sequence-specific DNA binding"/>
    <property type="evidence" value="ECO:0007669"/>
    <property type="project" value="TreeGrafter"/>
</dbReference>
<dbReference type="AlphaFoldDB" id="A0A9W9WGI3"/>
<dbReference type="InterPro" id="IPR017930">
    <property type="entry name" value="Myb_dom"/>
</dbReference>
<evidence type="ECO:0000259" key="2">
    <source>
        <dbReference type="PROSITE" id="PS50090"/>
    </source>
</evidence>
<feature type="compositionally biased region" description="Polar residues" evidence="1">
    <location>
        <begin position="317"/>
        <end position="336"/>
    </location>
</feature>
<dbReference type="SMART" id="SM00717">
    <property type="entry name" value="SANT"/>
    <property type="match status" value="3"/>
</dbReference>